<dbReference type="Pfam" id="PF03061">
    <property type="entry name" value="4HBT"/>
    <property type="match status" value="1"/>
</dbReference>
<dbReference type="InterPro" id="IPR029069">
    <property type="entry name" value="HotDog_dom_sf"/>
</dbReference>
<dbReference type="Gene3D" id="3.10.129.10">
    <property type="entry name" value="Hotdog Thioesterase"/>
    <property type="match status" value="1"/>
</dbReference>
<evidence type="ECO:0000259" key="1">
    <source>
        <dbReference type="Pfam" id="PF03061"/>
    </source>
</evidence>
<keyword evidence="3" id="KW-1185">Reference proteome</keyword>
<evidence type="ECO:0000313" key="2">
    <source>
        <dbReference type="EMBL" id="TSD16287.1"/>
    </source>
</evidence>
<dbReference type="SUPFAM" id="SSF54637">
    <property type="entry name" value="Thioesterase/thiol ester dehydrase-isomerase"/>
    <property type="match status" value="1"/>
</dbReference>
<dbReference type="OrthoDB" id="211911at2157"/>
<reference evidence="2 3" key="1">
    <citation type="submission" date="2018-06" db="EMBL/GenBank/DDBJ databases">
        <title>Natronomonas sp. F16-60 a new haloarchaeon isolated from a solar saltern of Isla Cristina, Huelva, Spain.</title>
        <authorList>
            <person name="Duran-Viseras A."/>
            <person name="Sanchez-Porro C."/>
            <person name="Ventosa A."/>
        </authorList>
    </citation>
    <scope>NUCLEOTIDE SEQUENCE [LARGE SCALE GENOMIC DNA]</scope>
    <source>
        <strain evidence="2 3">F16-60</strain>
    </source>
</reference>
<sequence length="134" mass="14601">MYHEAPCNDRLDPTLSIGTAEATVEFEVDESTHHAAGGMHGSYYFRALDDAAFFAVNSLVEDVFCLTTGFDVHLERPMSEGTVRAEGVVVNANPNQLLASAIAEDDDGDEIARGTGRFARSRVELDESVGYERD</sequence>
<accession>A0A554NFW6</accession>
<dbReference type="Proteomes" id="UP000319894">
    <property type="component" value="Unassembled WGS sequence"/>
</dbReference>
<proteinExistence type="predicted"/>
<protein>
    <submittedName>
        <fullName evidence="2">Thioesterase</fullName>
    </submittedName>
</protein>
<comment type="caution">
    <text evidence="2">The sequence shown here is derived from an EMBL/GenBank/DDBJ whole genome shotgun (WGS) entry which is preliminary data.</text>
</comment>
<evidence type="ECO:0000313" key="3">
    <source>
        <dbReference type="Proteomes" id="UP000319894"/>
    </source>
</evidence>
<organism evidence="2 3">
    <name type="scientific">Haloglomus irregulare</name>
    <dbReference type="NCBI Taxonomy" id="2234134"/>
    <lineage>
        <taxon>Archaea</taxon>
        <taxon>Methanobacteriati</taxon>
        <taxon>Methanobacteriota</taxon>
        <taxon>Stenosarchaea group</taxon>
        <taxon>Halobacteria</taxon>
        <taxon>Halobacteriales</taxon>
        <taxon>Natronomonadaceae</taxon>
        <taxon>Haloglomus</taxon>
    </lineage>
</organism>
<dbReference type="InParanoid" id="A0A554NFW6"/>
<dbReference type="AlphaFoldDB" id="A0A554NFW6"/>
<dbReference type="CDD" id="cd03443">
    <property type="entry name" value="PaaI_thioesterase"/>
    <property type="match status" value="1"/>
</dbReference>
<name>A0A554NFW6_9EURY</name>
<feature type="domain" description="Thioesterase" evidence="1">
    <location>
        <begin position="37"/>
        <end position="111"/>
    </location>
</feature>
<gene>
    <name evidence="2" type="ORF">DP107_02140</name>
</gene>
<dbReference type="EMBL" id="QMDX01000001">
    <property type="protein sequence ID" value="TSD16287.1"/>
    <property type="molecule type" value="Genomic_DNA"/>
</dbReference>
<dbReference type="InterPro" id="IPR006683">
    <property type="entry name" value="Thioestr_dom"/>
</dbReference>